<dbReference type="GO" id="GO:0006532">
    <property type="term" value="P:aspartate biosynthetic process"/>
    <property type="evidence" value="ECO:0007669"/>
    <property type="project" value="TreeGrafter"/>
</dbReference>
<keyword evidence="6" id="KW-0663">Pyridoxal phosphate</keyword>
<evidence type="ECO:0000256" key="3">
    <source>
        <dbReference type="ARBA" id="ARBA00011738"/>
    </source>
</evidence>
<reference evidence="8" key="1">
    <citation type="journal article" date="2020" name="Fungal Divers.">
        <title>Resolving the Mortierellaceae phylogeny through synthesis of multi-gene phylogenetics and phylogenomics.</title>
        <authorList>
            <person name="Vandepol N."/>
            <person name="Liber J."/>
            <person name="Desiro A."/>
            <person name="Na H."/>
            <person name="Kennedy M."/>
            <person name="Barry K."/>
            <person name="Grigoriev I.V."/>
            <person name="Miller A.N."/>
            <person name="O'Donnell K."/>
            <person name="Stajich J.E."/>
            <person name="Bonito G."/>
        </authorList>
    </citation>
    <scope>NUCLEOTIDE SEQUENCE</scope>
    <source>
        <strain evidence="8">BC1065</strain>
    </source>
</reference>
<proteinExistence type="inferred from homology"/>
<dbReference type="GO" id="GO:0004069">
    <property type="term" value="F:L-aspartate:2-oxoglutarate aminotransferase activity"/>
    <property type="evidence" value="ECO:0007669"/>
    <property type="project" value="TreeGrafter"/>
</dbReference>
<dbReference type="InterPro" id="IPR015424">
    <property type="entry name" value="PyrdxlP-dep_Trfase"/>
</dbReference>
<dbReference type="OrthoDB" id="6752799at2759"/>
<dbReference type="GO" id="GO:0005829">
    <property type="term" value="C:cytosol"/>
    <property type="evidence" value="ECO:0007669"/>
    <property type="project" value="TreeGrafter"/>
</dbReference>
<evidence type="ECO:0000256" key="5">
    <source>
        <dbReference type="ARBA" id="ARBA00022679"/>
    </source>
</evidence>
<dbReference type="InterPro" id="IPR004839">
    <property type="entry name" value="Aminotransferase_I/II_large"/>
</dbReference>
<evidence type="ECO:0000256" key="4">
    <source>
        <dbReference type="ARBA" id="ARBA00022576"/>
    </source>
</evidence>
<protein>
    <submittedName>
        <fullName evidence="8">Aspartate aminotransferase, cytoplasmic isozyme 1</fullName>
    </submittedName>
</protein>
<comment type="caution">
    <text evidence="8">The sequence shown here is derived from an EMBL/GenBank/DDBJ whole genome shotgun (WGS) entry which is preliminary data.</text>
</comment>
<evidence type="ECO:0000313" key="9">
    <source>
        <dbReference type="Proteomes" id="UP000807716"/>
    </source>
</evidence>
<evidence type="ECO:0000256" key="2">
    <source>
        <dbReference type="ARBA" id="ARBA00007441"/>
    </source>
</evidence>
<feature type="domain" description="Aminotransferase class I/classII large" evidence="7">
    <location>
        <begin position="30"/>
        <end position="136"/>
    </location>
</feature>
<dbReference type="InterPro" id="IPR000796">
    <property type="entry name" value="Asp_trans"/>
</dbReference>
<organism evidence="8 9">
    <name type="scientific">Actinomortierella ambigua</name>
    <dbReference type="NCBI Taxonomy" id="1343610"/>
    <lineage>
        <taxon>Eukaryota</taxon>
        <taxon>Fungi</taxon>
        <taxon>Fungi incertae sedis</taxon>
        <taxon>Mucoromycota</taxon>
        <taxon>Mortierellomycotina</taxon>
        <taxon>Mortierellomycetes</taxon>
        <taxon>Mortierellales</taxon>
        <taxon>Mortierellaceae</taxon>
        <taxon>Actinomortierella</taxon>
    </lineage>
</organism>
<comment type="similarity">
    <text evidence="2">Belongs to the class-I pyridoxal-phosphate-dependent aminotransferase family.</text>
</comment>
<sequence>MASVFENVPAAPADVIFALTADYKADPHPDKVNLGVGAYRTEEGKPWVLPVVKKADHILVEDDSLDHEYLPILGLESFRKASAKLILGADSPAIAEGRVGAAQCISGTGAVFTGAQFLARHYPVKGAVCYISKPTW</sequence>
<feature type="non-terminal residue" evidence="8">
    <location>
        <position position="136"/>
    </location>
</feature>
<evidence type="ECO:0000256" key="1">
    <source>
        <dbReference type="ARBA" id="ARBA00001933"/>
    </source>
</evidence>
<comment type="cofactor">
    <cofactor evidence="1">
        <name>pyridoxal 5'-phosphate</name>
        <dbReference type="ChEBI" id="CHEBI:597326"/>
    </cofactor>
</comment>
<dbReference type="EMBL" id="JAAAJB010000208">
    <property type="protein sequence ID" value="KAG0261704.1"/>
    <property type="molecule type" value="Genomic_DNA"/>
</dbReference>
<dbReference type="InterPro" id="IPR015422">
    <property type="entry name" value="PyrdxlP-dep_Trfase_small"/>
</dbReference>
<name>A0A9P6QAG0_9FUNG</name>
<dbReference type="Gene3D" id="3.90.1150.10">
    <property type="entry name" value="Aspartate Aminotransferase, domain 1"/>
    <property type="match status" value="1"/>
</dbReference>
<evidence type="ECO:0000313" key="8">
    <source>
        <dbReference type="EMBL" id="KAG0261704.1"/>
    </source>
</evidence>
<dbReference type="PANTHER" id="PTHR11879">
    <property type="entry name" value="ASPARTATE AMINOTRANSFERASE"/>
    <property type="match status" value="1"/>
</dbReference>
<dbReference type="PANTHER" id="PTHR11879:SF55">
    <property type="entry name" value="GLUTAMATE OXALOACETATE TRANSAMINASE 1, ISOFORM B"/>
    <property type="match status" value="1"/>
</dbReference>
<evidence type="ECO:0000259" key="7">
    <source>
        <dbReference type="Pfam" id="PF00155"/>
    </source>
</evidence>
<dbReference type="SUPFAM" id="SSF53383">
    <property type="entry name" value="PLP-dependent transferases"/>
    <property type="match status" value="1"/>
</dbReference>
<evidence type="ECO:0000256" key="6">
    <source>
        <dbReference type="ARBA" id="ARBA00022898"/>
    </source>
</evidence>
<accession>A0A9P6QAG0</accession>
<dbReference type="Proteomes" id="UP000807716">
    <property type="component" value="Unassembled WGS sequence"/>
</dbReference>
<dbReference type="Gene3D" id="3.40.640.10">
    <property type="entry name" value="Type I PLP-dependent aspartate aminotransferase-like (Major domain)"/>
    <property type="match status" value="1"/>
</dbReference>
<keyword evidence="9" id="KW-1185">Reference proteome</keyword>
<gene>
    <name evidence="8" type="primary">ASP2</name>
    <name evidence="8" type="ORF">DFQ27_002809</name>
</gene>
<dbReference type="Pfam" id="PF00155">
    <property type="entry name" value="Aminotran_1_2"/>
    <property type="match status" value="1"/>
</dbReference>
<dbReference type="InterPro" id="IPR015421">
    <property type="entry name" value="PyrdxlP-dep_Trfase_major"/>
</dbReference>
<dbReference type="AlphaFoldDB" id="A0A9P6QAG0"/>
<keyword evidence="4 8" id="KW-0032">Aminotransferase</keyword>
<comment type="subunit">
    <text evidence="3">Homodimer.</text>
</comment>
<dbReference type="GO" id="GO:0030170">
    <property type="term" value="F:pyridoxal phosphate binding"/>
    <property type="evidence" value="ECO:0007669"/>
    <property type="project" value="InterPro"/>
</dbReference>
<keyword evidence="5" id="KW-0808">Transferase</keyword>